<name>A0ABU9GDL6_COBMA</name>
<dbReference type="SMART" id="SM00476">
    <property type="entry name" value="DNaseIc"/>
    <property type="match status" value="1"/>
</dbReference>
<keyword evidence="4" id="KW-0732">Signal</keyword>
<feature type="signal peptide" evidence="4">
    <location>
        <begin position="1"/>
        <end position="21"/>
    </location>
</feature>
<sequence>MVTALAVPVLLGAAATSQANAVIASWNLKHAGWNNGKHLEQVAAVASHMDLIGLQEVMKEEVVSELEQQLEALTGDEWDSLVSHAVGRSTYTERYAYLYRDKTIAYQGGATVYLDPEDVFSREPLLATFVEKDTGRAFSAANVHIVYGDSKADRSPEIRALADIYDLMKEISPGTPAIIMGDFNMAPDEPAWGDLRTLGLRPLITEGATTLSKTDGRYASLYDNIWYVPSEWPKASGDVFRFPDYLGISHETARADVSDHAPIYLSVTGETLALLPLEGGQPQAAGAEVASRRASKASSSASQTCIDLNTANADQLDQLPNIGPARAADIIRQRPWSSSGQLTRISGIGQGTLSEIVASGLLCS</sequence>
<evidence type="ECO:0000256" key="1">
    <source>
        <dbReference type="ARBA" id="ARBA00007359"/>
    </source>
</evidence>
<comment type="caution">
    <text evidence="6">The sequence shown here is derived from an EMBL/GenBank/DDBJ whole genome shotgun (WGS) entry which is preliminary data.</text>
</comment>
<evidence type="ECO:0000256" key="2">
    <source>
        <dbReference type="ARBA" id="ARBA00022722"/>
    </source>
</evidence>
<dbReference type="RefSeq" id="WP_341542211.1">
    <property type="nucleotide sequence ID" value="NZ_JBAKAP010000006.1"/>
</dbReference>
<dbReference type="Proteomes" id="UP001378242">
    <property type="component" value="Unassembled WGS sequence"/>
</dbReference>
<reference evidence="6 7" key="1">
    <citation type="submission" date="2024-02" db="EMBL/GenBank/DDBJ databases">
        <title>Bacteria isolated from the canopy kelp, Nereocystis luetkeana.</title>
        <authorList>
            <person name="Pfister C.A."/>
            <person name="Younker I.T."/>
            <person name="Light S.H."/>
        </authorList>
    </citation>
    <scope>NUCLEOTIDE SEQUENCE [LARGE SCALE GENOMIC DNA]</scope>
    <source>
        <strain evidence="6 7">TI.5.07</strain>
    </source>
</reference>
<gene>
    <name evidence="6" type="ORF">V6243_06885</name>
</gene>
<dbReference type="PANTHER" id="PTHR11371:SF31">
    <property type="entry name" value="EXTRACELLULAR NUCLEASE"/>
    <property type="match status" value="1"/>
</dbReference>
<dbReference type="InterPro" id="IPR016202">
    <property type="entry name" value="DNase_I"/>
</dbReference>
<dbReference type="SUPFAM" id="SSF56219">
    <property type="entry name" value="DNase I-like"/>
    <property type="match status" value="1"/>
</dbReference>
<evidence type="ECO:0000256" key="3">
    <source>
        <dbReference type="ARBA" id="ARBA00022801"/>
    </source>
</evidence>
<keyword evidence="3" id="KW-0378">Hydrolase</keyword>
<dbReference type="CDD" id="cd10283">
    <property type="entry name" value="MnuA_DNase1-like"/>
    <property type="match status" value="1"/>
</dbReference>
<dbReference type="EMBL" id="JBAKAP010000006">
    <property type="protein sequence ID" value="MEL0616554.1"/>
    <property type="molecule type" value="Genomic_DNA"/>
</dbReference>
<dbReference type="Gene3D" id="1.10.150.320">
    <property type="entry name" value="Photosystem II 12 kDa extrinsic protein"/>
    <property type="match status" value="1"/>
</dbReference>
<feature type="chain" id="PRO_5046120461" evidence="4">
    <location>
        <begin position="22"/>
        <end position="364"/>
    </location>
</feature>
<keyword evidence="2" id="KW-0540">Nuclease</keyword>
<dbReference type="InterPro" id="IPR036691">
    <property type="entry name" value="Endo/exonu/phosph_ase_sf"/>
</dbReference>
<proteinExistence type="inferred from homology"/>
<keyword evidence="7" id="KW-1185">Reference proteome</keyword>
<dbReference type="Pfam" id="PF03372">
    <property type="entry name" value="Exo_endo_phos"/>
    <property type="match status" value="1"/>
</dbReference>
<dbReference type="SUPFAM" id="SSF47781">
    <property type="entry name" value="RuvA domain 2-like"/>
    <property type="match status" value="1"/>
</dbReference>
<keyword evidence="6" id="KW-0255">Endonuclease</keyword>
<organism evidence="6 7">
    <name type="scientific">Cobetia marina</name>
    <name type="common">Deleya marina</name>
    <dbReference type="NCBI Taxonomy" id="28258"/>
    <lineage>
        <taxon>Bacteria</taxon>
        <taxon>Pseudomonadati</taxon>
        <taxon>Pseudomonadota</taxon>
        <taxon>Gammaproteobacteria</taxon>
        <taxon>Oceanospirillales</taxon>
        <taxon>Halomonadaceae</taxon>
        <taxon>Cobetia</taxon>
    </lineage>
</organism>
<dbReference type="InterPro" id="IPR005135">
    <property type="entry name" value="Endo/exonuclease/phosphatase"/>
</dbReference>
<evidence type="ECO:0000256" key="4">
    <source>
        <dbReference type="SAM" id="SignalP"/>
    </source>
</evidence>
<dbReference type="Pfam" id="PF12836">
    <property type="entry name" value="HHH_3"/>
    <property type="match status" value="1"/>
</dbReference>
<feature type="domain" description="Endonuclease/exonuclease/phosphatase" evidence="5">
    <location>
        <begin position="24"/>
        <end position="260"/>
    </location>
</feature>
<comment type="similarity">
    <text evidence="1">Belongs to the DNase I family.</text>
</comment>
<dbReference type="Gene3D" id="3.60.10.10">
    <property type="entry name" value="Endonuclease/exonuclease/phosphatase"/>
    <property type="match status" value="1"/>
</dbReference>
<dbReference type="GO" id="GO:0004519">
    <property type="term" value="F:endonuclease activity"/>
    <property type="evidence" value="ECO:0007669"/>
    <property type="project" value="UniProtKB-KW"/>
</dbReference>
<evidence type="ECO:0000259" key="5">
    <source>
        <dbReference type="Pfam" id="PF03372"/>
    </source>
</evidence>
<protein>
    <submittedName>
        <fullName evidence="6">Endonuclease/exonuclease/phosphatase family protein</fullName>
    </submittedName>
</protein>
<dbReference type="InterPro" id="IPR010994">
    <property type="entry name" value="RuvA_2-like"/>
</dbReference>
<evidence type="ECO:0000313" key="6">
    <source>
        <dbReference type="EMBL" id="MEL0616554.1"/>
    </source>
</evidence>
<accession>A0ABU9GDL6</accession>
<dbReference type="PANTHER" id="PTHR11371">
    <property type="entry name" value="DEOXYRIBONUCLEASE"/>
    <property type="match status" value="1"/>
</dbReference>
<evidence type="ECO:0000313" key="7">
    <source>
        <dbReference type="Proteomes" id="UP001378242"/>
    </source>
</evidence>